<evidence type="ECO:0000256" key="4">
    <source>
        <dbReference type="PROSITE-ProRule" id="PRU00433"/>
    </source>
</evidence>
<name>A0A7Y3R7U3_9FLAO</name>
<dbReference type="InterPro" id="IPR036909">
    <property type="entry name" value="Cyt_c-like_dom_sf"/>
</dbReference>
<dbReference type="Pfam" id="PF13442">
    <property type="entry name" value="Cytochrome_CBB3"/>
    <property type="match status" value="1"/>
</dbReference>
<dbReference type="GO" id="GO:0020037">
    <property type="term" value="F:heme binding"/>
    <property type="evidence" value="ECO:0007669"/>
    <property type="project" value="InterPro"/>
</dbReference>
<evidence type="ECO:0000256" key="1">
    <source>
        <dbReference type="ARBA" id="ARBA00022617"/>
    </source>
</evidence>
<dbReference type="EMBL" id="JABEVX010000001">
    <property type="protein sequence ID" value="NNT70912.1"/>
    <property type="molecule type" value="Genomic_DNA"/>
</dbReference>
<evidence type="ECO:0000313" key="7">
    <source>
        <dbReference type="Proteomes" id="UP000536509"/>
    </source>
</evidence>
<keyword evidence="7" id="KW-1185">Reference proteome</keyword>
<dbReference type="InterPro" id="IPR009056">
    <property type="entry name" value="Cyt_c-like_dom"/>
</dbReference>
<evidence type="ECO:0000256" key="2">
    <source>
        <dbReference type="ARBA" id="ARBA00022723"/>
    </source>
</evidence>
<reference evidence="6 7" key="1">
    <citation type="submission" date="2020-05" db="EMBL/GenBank/DDBJ databases">
        <title>Draft genome of Flavobacterium sp. IMCC34852.</title>
        <authorList>
            <person name="Song J."/>
            <person name="Cho J.-C."/>
        </authorList>
    </citation>
    <scope>NUCLEOTIDE SEQUENCE [LARGE SCALE GENOMIC DNA]</scope>
    <source>
        <strain evidence="6 7">IMCC34852</strain>
    </source>
</reference>
<keyword evidence="1 4" id="KW-0349">Heme</keyword>
<sequence length="144" mass="16615">MTPPRKYLFLILLLLALFSSYNYIIYTDTSAYGAVRLSGKAVQGEKLWLDNNCHSCHQIYGLGGYLGPDLTNVYSFRKRDDKFLKSMFNSGIKAMPQFDFNETEKEELLQFLIEIDQTGQYPNTKAQIEADGWVKIENQNKTHE</sequence>
<dbReference type="PROSITE" id="PS51007">
    <property type="entry name" value="CYTC"/>
    <property type="match status" value="1"/>
</dbReference>
<comment type="caution">
    <text evidence="6">The sequence shown here is derived from an EMBL/GenBank/DDBJ whole genome shotgun (WGS) entry which is preliminary data.</text>
</comment>
<proteinExistence type="predicted"/>
<dbReference type="GO" id="GO:0046872">
    <property type="term" value="F:metal ion binding"/>
    <property type="evidence" value="ECO:0007669"/>
    <property type="project" value="UniProtKB-KW"/>
</dbReference>
<keyword evidence="3 4" id="KW-0408">Iron</keyword>
<dbReference type="Gene3D" id="1.10.760.10">
    <property type="entry name" value="Cytochrome c-like domain"/>
    <property type="match status" value="1"/>
</dbReference>
<keyword evidence="2 4" id="KW-0479">Metal-binding</keyword>
<organism evidence="6 7">
    <name type="scientific">Flavobacterium rivulicola</name>
    <dbReference type="NCBI Taxonomy" id="2732161"/>
    <lineage>
        <taxon>Bacteria</taxon>
        <taxon>Pseudomonadati</taxon>
        <taxon>Bacteroidota</taxon>
        <taxon>Flavobacteriia</taxon>
        <taxon>Flavobacteriales</taxon>
        <taxon>Flavobacteriaceae</taxon>
        <taxon>Flavobacterium</taxon>
    </lineage>
</organism>
<evidence type="ECO:0000256" key="3">
    <source>
        <dbReference type="ARBA" id="ARBA00023004"/>
    </source>
</evidence>
<dbReference type="Proteomes" id="UP000536509">
    <property type="component" value="Unassembled WGS sequence"/>
</dbReference>
<dbReference type="SUPFAM" id="SSF46626">
    <property type="entry name" value="Cytochrome c"/>
    <property type="match status" value="1"/>
</dbReference>
<dbReference type="AlphaFoldDB" id="A0A7Y3R7U3"/>
<gene>
    <name evidence="6" type="ORF">HKT18_01670</name>
</gene>
<evidence type="ECO:0000313" key="6">
    <source>
        <dbReference type="EMBL" id="NNT70912.1"/>
    </source>
</evidence>
<dbReference type="GO" id="GO:0009055">
    <property type="term" value="F:electron transfer activity"/>
    <property type="evidence" value="ECO:0007669"/>
    <property type="project" value="InterPro"/>
</dbReference>
<dbReference type="RefSeq" id="WP_171221116.1">
    <property type="nucleotide sequence ID" value="NZ_CP121446.1"/>
</dbReference>
<accession>A0A7Y3R7U3</accession>
<evidence type="ECO:0000259" key="5">
    <source>
        <dbReference type="PROSITE" id="PS51007"/>
    </source>
</evidence>
<feature type="domain" description="Cytochrome c" evidence="5">
    <location>
        <begin position="39"/>
        <end position="116"/>
    </location>
</feature>
<protein>
    <submittedName>
        <fullName evidence="6">Cytochrome c</fullName>
    </submittedName>
</protein>